<dbReference type="Gene3D" id="3.40.630.190">
    <property type="entry name" value="LCP protein"/>
    <property type="match status" value="1"/>
</dbReference>
<keyword evidence="2" id="KW-0812">Transmembrane</keyword>
<comment type="similarity">
    <text evidence="1">Belongs to the LytR/CpsA/Psr (LCP) family.</text>
</comment>
<dbReference type="InterPro" id="IPR004474">
    <property type="entry name" value="LytR_CpsA_psr"/>
</dbReference>
<dbReference type="eggNOG" id="COG1316">
    <property type="taxonomic scope" value="Bacteria"/>
</dbReference>
<sequence length="369" mass="41778">MEQETRQQRYNHRPPKQNRGIILFIIIIVLFGVIKIAYSTYSSLNNTVQNSYKGANIKNRRNVSKLIKNKKPISILLLGTDTGSLDRSYKGRTDTIMLVTVNPKEKKTSLFSIPRDTMVAIPGYENDFPEKINSVYTYTNISDTVNTISKYMNVPIDFYALVNMGGLEKLVNEVGGVTIKSPLTFTFSNDTAHETGKHRYKFYKGSSTFKYAKDGVHFKTYHKMNGQAALAFSRMRYMDPEGDYGRTKRQRMVITAILKQSASPKMLFNKAFMKSISSNVRTNLTFKQMMSIAASYYQAKNNVSTKSATENTVMHNGVSYQVFSKSEKQKATNQLRSDLELSHAKTGPILAGDKSKVTVPYDIEEVLDQ</sequence>
<accession>A0A0R1WB03</accession>
<dbReference type="AlphaFoldDB" id="A0A0R1WB03"/>
<evidence type="ECO:0000259" key="3">
    <source>
        <dbReference type="Pfam" id="PF03816"/>
    </source>
</evidence>
<feature type="domain" description="Cell envelope-related transcriptional attenuator" evidence="3">
    <location>
        <begin position="92"/>
        <end position="262"/>
    </location>
</feature>
<proteinExistence type="inferred from homology"/>
<dbReference type="PANTHER" id="PTHR33392:SF6">
    <property type="entry name" value="POLYISOPRENYL-TEICHOIC ACID--PEPTIDOGLYCAN TEICHOIC ACID TRANSFERASE TAGU"/>
    <property type="match status" value="1"/>
</dbReference>
<dbReference type="RefSeq" id="WP_010620955.1">
    <property type="nucleotide sequence ID" value="NZ_AZGF01000006.1"/>
</dbReference>
<keyword evidence="5" id="KW-1185">Reference proteome</keyword>
<reference evidence="4 5" key="1">
    <citation type="journal article" date="2015" name="Genome Announc.">
        <title>Expanding the biotechnology potential of lactobacilli through comparative genomics of 213 strains and associated genera.</title>
        <authorList>
            <person name="Sun Z."/>
            <person name="Harris H.M."/>
            <person name="McCann A."/>
            <person name="Guo C."/>
            <person name="Argimon S."/>
            <person name="Zhang W."/>
            <person name="Yang X."/>
            <person name="Jeffery I.B."/>
            <person name="Cooney J.C."/>
            <person name="Kagawa T.F."/>
            <person name="Liu W."/>
            <person name="Song Y."/>
            <person name="Salvetti E."/>
            <person name="Wrobel A."/>
            <person name="Rasinkangas P."/>
            <person name="Parkhill J."/>
            <person name="Rea M.C."/>
            <person name="O'Sullivan O."/>
            <person name="Ritari J."/>
            <person name="Douillard F.P."/>
            <person name="Paul Ross R."/>
            <person name="Yang R."/>
            <person name="Briner A.E."/>
            <person name="Felis G.E."/>
            <person name="de Vos W.M."/>
            <person name="Barrangou R."/>
            <person name="Klaenhammer T.R."/>
            <person name="Caufield P.W."/>
            <person name="Cui Y."/>
            <person name="Zhang H."/>
            <person name="O'Toole P.W."/>
        </authorList>
    </citation>
    <scope>NUCLEOTIDE SEQUENCE [LARGE SCALE GENOMIC DNA]</scope>
    <source>
        <strain evidence="4 5">DSM 5007</strain>
    </source>
</reference>
<feature type="transmembrane region" description="Helical" evidence="2">
    <location>
        <begin position="21"/>
        <end position="41"/>
    </location>
</feature>
<dbReference type="PANTHER" id="PTHR33392">
    <property type="entry name" value="POLYISOPRENYL-TEICHOIC ACID--PEPTIDOGLYCAN TEICHOIC ACID TRANSFERASE TAGU"/>
    <property type="match status" value="1"/>
</dbReference>
<comment type="caution">
    <text evidence="4">The sequence shown here is derived from an EMBL/GenBank/DDBJ whole genome shotgun (WGS) entry which is preliminary data.</text>
</comment>
<dbReference type="PATRIC" id="fig|1423807.3.peg.2256"/>
<protein>
    <submittedName>
        <fullName evidence="4">LytR family transcriptional regulator</fullName>
    </submittedName>
</protein>
<evidence type="ECO:0000256" key="2">
    <source>
        <dbReference type="SAM" id="Phobius"/>
    </source>
</evidence>
<organism evidence="4 5">
    <name type="scientific">Paucilactobacillus suebicus DSM 5007 = KCTC 3549</name>
    <dbReference type="NCBI Taxonomy" id="1423807"/>
    <lineage>
        <taxon>Bacteria</taxon>
        <taxon>Bacillati</taxon>
        <taxon>Bacillota</taxon>
        <taxon>Bacilli</taxon>
        <taxon>Lactobacillales</taxon>
        <taxon>Lactobacillaceae</taxon>
        <taxon>Paucilactobacillus</taxon>
    </lineage>
</organism>
<evidence type="ECO:0000313" key="4">
    <source>
        <dbReference type="EMBL" id="KRM12681.1"/>
    </source>
</evidence>
<keyword evidence="2" id="KW-1133">Transmembrane helix</keyword>
<dbReference type="Pfam" id="PF03816">
    <property type="entry name" value="LytR_cpsA_psr"/>
    <property type="match status" value="1"/>
</dbReference>
<dbReference type="Proteomes" id="UP000051820">
    <property type="component" value="Unassembled WGS sequence"/>
</dbReference>
<dbReference type="EMBL" id="AZGF01000006">
    <property type="protein sequence ID" value="KRM12681.1"/>
    <property type="molecule type" value="Genomic_DNA"/>
</dbReference>
<evidence type="ECO:0000313" key="5">
    <source>
        <dbReference type="Proteomes" id="UP000051820"/>
    </source>
</evidence>
<dbReference type="OrthoDB" id="27330at2"/>
<evidence type="ECO:0000256" key="1">
    <source>
        <dbReference type="ARBA" id="ARBA00006068"/>
    </source>
</evidence>
<dbReference type="STRING" id="1423807.FD16_GL002196"/>
<keyword evidence="2" id="KW-0472">Membrane</keyword>
<gene>
    <name evidence="4" type="ORF">FD16_GL002196</name>
</gene>
<name>A0A0R1WB03_9LACO</name>
<dbReference type="NCBIfam" id="TIGR00350">
    <property type="entry name" value="lytR_cpsA_psr"/>
    <property type="match status" value="1"/>
</dbReference>
<dbReference type="InterPro" id="IPR050922">
    <property type="entry name" value="LytR/CpsA/Psr_CW_biosynth"/>
</dbReference>